<protein>
    <submittedName>
        <fullName evidence="14">Late blight resistance protein homolog R1A-3</fullName>
    </submittedName>
</protein>
<evidence type="ECO:0000256" key="8">
    <source>
        <dbReference type="ARBA" id="ARBA00022741"/>
    </source>
</evidence>
<name>A0A6I9SPH1_SESIN</name>
<dbReference type="Gene3D" id="1.10.8.430">
    <property type="entry name" value="Helical domain of apoptotic protease-activating factors"/>
    <property type="match status" value="1"/>
</dbReference>
<keyword evidence="4" id="KW-0963">Cytoplasm</keyword>
<dbReference type="InParanoid" id="A0A6I9SPH1"/>
<evidence type="ECO:0000256" key="9">
    <source>
        <dbReference type="ARBA" id="ARBA00022821"/>
    </source>
</evidence>
<sequence length="888" mass="101531">MAVAAYAALLSLKHDFDNIQHPVRRHRLHVDTDRIQSWQEKVEFLLEFLEVHSQSKSQEIEDLARQIAVVAVEADDVIDRHVVDQLCEGSQDESHDLAALSSFCQDIDKIIEKIDGITQDLMMIKEKWGDNVQEKNSAVSVPVSSRTLPSGGNDTMVGFEEGLLQIMDVLTSDESNLQILPIVGMGGIGKTTLARNVFNNPYIINRFDILTWITISQEYSMKEILLGLLNDGSIKERAEIEELEALLYQRLFGRKYLIVMDDIWSIKVWDDLKKFFPDNRNGSRIMMTTRLTNVAVSLGTLEPYSMDFLDYDKSWNLLCEKVFGEKSCPYPELEGIGKDIAKGCKGLPLALVVIGGLLANSNMQREYWVSIARNVNSFANSQDNEHCLKILLLSYNNLSIHLKLCFLYMRAFPEDHEINVSKLIKSWIAQGFIKPVRGKSLDEVAKKYLKDLVDRNMILIHKWTRRGKMKTCSIHDLLRDLCLKEFERENLFSVSKVEHIELSGKFKNYVCCLCSHPYPKERIHLQAVLVGSRSAPSSPLVCEACRVMHPNLIRLRWVKVINHVHGFSGENFPQHTRLRCLTIKASREGQGDWAEAKFVFPCTISLLWNLQILVLDLEYSYSHPLVLPFEIWEMPQLMRLSVGGFSLRDPHMHQLEITLENLSVLSTRTFKCSEEVIKRMPNLKKLRSSYSNGLVKDSHYSLCNLAQLNKLASLYLEHYSLSEGIAFPTSLEKLTLSRCSIPWEEMTIIGSSLPNLEVLELKHPTFQGAEWNLVEEEFLRLRVLSISGCKLVSWRVESNHFPKLERLFLEDMHDLKEIPSSIGDIATLVSIHLDTCGNSVLHSAMQMLNEQVDYGNEFELLINGEDIYSLILGEGKDMGWWNPDDDDH</sequence>
<dbReference type="InterPro" id="IPR036388">
    <property type="entry name" value="WH-like_DNA-bd_sf"/>
</dbReference>
<evidence type="ECO:0000256" key="6">
    <source>
        <dbReference type="ARBA" id="ARBA00022667"/>
    </source>
</evidence>
<keyword evidence="9" id="KW-0611">Plant defense</keyword>
<dbReference type="GeneID" id="105157266"/>
<dbReference type="RefSeq" id="XP_011071935.1">
    <property type="nucleotide sequence ID" value="XM_011073633.2"/>
</dbReference>
<accession>A0A6I9SPH1</accession>
<dbReference type="InterPro" id="IPR027417">
    <property type="entry name" value="P-loop_NTPase"/>
</dbReference>
<evidence type="ECO:0000256" key="2">
    <source>
        <dbReference type="ARBA" id="ARBA00004496"/>
    </source>
</evidence>
<dbReference type="PANTHER" id="PTHR23155:SF1152">
    <property type="entry name" value="AAA+ ATPASE DOMAIN-CONTAINING PROTEIN"/>
    <property type="match status" value="1"/>
</dbReference>
<dbReference type="Gene3D" id="1.10.10.10">
    <property type="entry name" value="Winged helix-like DNA-binding domain superfamily/Winged helix DNA-binding domain"/>
    <property type="match status" value="1"/>
</dbReference>
<keyword evidence="5" id="KW-0433">Leucine-rich repeat</keyword>
<dbReference type="SUPFAM" id="SSF52540">
    <property type="entry name" value="P-loop containing nucleoside triphosphate hydrolases"/>
    <property type="match status" value="1"/>
</dbReference>
<dbReference type="FunFam" id="1.10.10.10:FF:000322">
    <property type="entry name" value="Probable disease resistance protein At1g63360"/>
    <property type="match status" value="1"/>
</dbReference>
<evidence type="ECO:0000259" key="11">
    <source>
        <dbReference type="Pfam" id="PF00931"/>
    </source>
</evidence>
<keyword evidence="10" id="KW-0067">ATP-binding</keyword>
<dbReference type="FunFam" id="3.40.50.300:FF:001091">
    <property type="entry name" value="Probable disease resistance protein At1g61300"/>
    <property type="match status" value="1"/>
</dbReference>
<evidence type="ECO:0000313" key="14">
    <source>
        <dbReference type="RefSeq" id="XP_011071935.1"/>
    </source>
</evidence>
<evidence type="ECO:0000256" key="7">
    <source>
        <dbReference type="ARBA" id="ARBA00022737"/>
    </source>
</evidence>
<proteinExistence type="inferred from homology"/>
<dbReference type="GO" id="GO:0051607">
    <property type="term" value="P:defense response to virus"/>
    <property type="evidence" value="ECO:0007669"/>
    <property type="project" value="UniProtKB-ARBA"/>
</dbReference>
<evidence type="ECO:0000256" key="4">
    <source>
        <dbReference type="ARBA" id="ARBA00022490"/>
    </source>
</evidence>
<dbReference type="Proteomes" id="UP000504604">
    <property type="component" value="Linkage group LG3"/>
</dbReference>
<dbReference type="InterPro" id="IPR058922">
    <property type="entry name" value="WHD_DRP"/>
</dbReference>
<dbReference type="Pfam" id="PF00931">
    <property type="entry name" value="NB-ARC"/>
    <property type="match status" value="1"/>
</dbReference>
<dbReference type="GO" id="GO:0005737">
    <property type="term" value="C:cytoplasm"/>
    <property type="evidence" value="ECO:0007669"/>
    <property type="project" value="UniProtKB-SubCell"/>
</dbReference>
<dbReference type="PRINTS" id="PR00364">
    <property type="entry name" value="DISEASERSIST"/>
</dbReference>
<comment type="similarity">
    <text evidence="3">Belongs to the disease resistance NB-LRR family.</text>
</comment>
<reference evidence="14" key="1">
    <citation type="submission" date="2025-08" db="UniProtKB">
        <authorList>
            <consortium name="RefSeq"/>
        </authorList>
    </citation>
    <scope>IDENTIFICATION</scope>
</reference>
<feature type="domain" description="Disease resistance protein winged helix" evidence="12">
    <location>
        <begin position="412"/>
        <end position="482"/>
    </location>
</feature>
<keyword evidence="8" id="KW-0547">Nucleotide-binding</keyword>
<dbReference type="InterPro" id="IPR032675">
    <property type="entry name" value="LRR_dom_sf"/>
</dbReference>
<evidence type="ECO:0000256" key="3">
    <source>
        <dbReference type="ARBA" id="ARBA00008894"/>
    </source>
</evidence>
<comment type="subcellular location">
    <subcellularLocation>
        <location evidence="2">Cytoplasm</location>
    </subcellularLocation>
</comment>
<evidence type="ECO:0000259" key="12">
    <source>
        <dbReference type="Pfam" id="PF23559"/>
    </source>
</evidence>
<keyword evidence="7" id="KW-0677">Repeat</keyword>
<evidence type="ECO:0000256" key="5">
    <source>
        <dbReference type="ARBA" id="ARBA00022614"/>
    </source>
</evidence>
<feature type="domain" description="NB-ARC" evidence="11">
    <location>
        <begin position="165"/>
        <end position="327"/>
    </location>
</feature>
<dbReference type="Gene3D" id="3.80.10.10">
    <property type="entry name" value="Ribonuclease Inhibitor"/>
    <property type="match status" value="1"/>
</dbReference>
<evidence type="ECO:0000256" key="10">
    <source>
        <dbReference type="ARBA" id="ARBA00022840"/>
    </source>
</evidence>
<evidence type="ECO:0000256" key="1">
    <source>
        <dbReference type="ARBA" id="ARBA00002074"/>
    </source>
</evidence>
<dbReference type="GO" id="GO:0005524">
    <property type="term" value="F:ATP binding"/>
    <property type="evidence" value="ECO:0007669"/>
    <property type="project" value="UniProtKB-KW"/>
</dbReference>
<dbReference type="AlphaFoldDB" id="A0A6I9SPH1"/>
<dbReference type="Gene3D" id="1.20.5.4130">
    <property type="match status" value="1"/>
</dbReference>
<dbReference type="GO" id="GO:0043531">
    <property type="term" value="F:ADP binding"/>
    <property type="evidence" value="ECO:0007669"/>
    <property type="project" value="InterPro"/>
</dbReference>
<dbReference type="InterPro" id="IPR002182">
    <property type="entry name" value="NB-ARC"/>
</dbReference>
<dbReference type="GO" id="GO:0009626">
    <property type="term" value="P:plant-type hypersensitive response"/>
    <property type="evidence" value="ECO:0007669"/>
    <property type="project" value="UniProtKB-KW"/>
</dbReference>
<dbReference type="OrthoDB" id="1357022at2759"/>
<keyword evidence="6" id="KW-0381">Hypersensitive response</keyword>
<organism evidence="13 14">
    <name type="scientific">Sesamum indicum</name>
    <name type="common">Oriental sesame</name>
    <name type="synonym">Sesamum orientale</name>
    <dbReference type="NCBI Taxonomy" id="4182"/>
    <lineage>
        <taxon>Eukaryota</taxon>
        <taxon>Viridiplantae</taxon>
        <taxon>Streptophyta</taxon>
        <taxon>Embryophyta</taxon>
        <taxon>Tracheophyta</taxon>
        <taxon>Spermatophyta</taxon>
        <taxon>Magnoliopsida</taxon>
        <taxon>eudicotyledons</taxon>
        <taxon>Gunneridae</taxon>
        <taxon>Pentapetalae</taxon>
        <taxon>asterids</taxon>
        <taxon>lamiids</taxon>
        <taxon>Lamiales</taxon>
        <taxon>Pedaliaceae</taxon>
        <taxon>Sesamum</taxon>
    </lineage>
</organism>
<dbReference type="Gene3D" id="3.40.50.300">
    <property type="entry name" value="P-loop containing nucleotide triphosphate hydrolases"/>
    <property type="match status" value="1"/>
</dbReference>
<evidence type="ECO:0000313" key="13">
    <source>
        <dbReference type="Proteomes" id="UP000504604"/>
    </source>
</evidence>
<dbReference type="SUPFAM" id="SSF52047">
    <property type="entry name" value="RNI-like"/>
    <property type="match status" value="1"/>
</dbReference>
<dbReference type="KEGG" id="sind:105157266"/>
<comment type="function">
    <text evidence="1">Confers resistance to late blight (Phytophthora infestans) races carrying the avirulence gene Avr1. Resistance proteins guard the plant against pathogens that contain an appropriate avirulence protein via an indirect interaction with this avirulence protein. That triggers a defense system including the hypersensitive response, which restricts the pathogen growth.</text>
</comment>
<dbReference type="InterPro" id="IPR042197">
    <property type="entry name" value="Apaf_helical"/>
</dbReference>
<dbReference type="InterPro" id="IPR044974">
    <property type="entry name" value="Disease_R_plants"/>
</dbReference>
<dbReference type="Pfam" id="PF23559">
    <property type="entry name" value="WHD_DRP"/>
    <property type="match status" value="1"/>
</dbReference>
<dbReference type="PANTHER" id="PTHR23155">
    <property type="entry name" value="DISEASE RESISTANCE PROTEIN RP"/>
    <property type="match status" value="1"/>
</dbReference>
<keyword evidence="13" id="KW-1185">Reference proteome</keyword>
<gene>
    <name evidence="14" type="primary">LOC105157266</name>
</gene>